<evidence type="ECO:0000256" key="5">
    <source>
        <dbReference type="ARBA" id="ARBA00023136"/>
    </source>
</evidence>
<dbReference type="GO" id="GO:0042158">
    <property type="term" value="P:lipoprotein biosynthetic process"/>
    <property type="evidence" value="ECO:0007669"/>
    <property type="project" value="InterPro"/>
</dbReference>
<evidence type="ECO:0000256" key="1">
    <source>
        <dbReference type="ARBA" id="ARBA00022475"/>
    </source>
</evidence>
<dbReference type="GO" id="GO:0008961">
    <property type="term" value="F:phosphatidylglycerol-prolipoprotein diacylglyceryl transferase activity"/>
    <property type="evidence" value="ECO:0007669"/>
    <property type="project" value="InterPro"/>
</dbReference>
<organism evidence="7">
    <name type="scientific">freshwater metagenome</name>
    <dbReference type="NCBI Taxonomy" id="449393"/>
    <lineage>
        <taxon>unclassified sequences</taxon>
        <taxon>metagenomes</taxon>
        <taxon>ecological metagenomes</taxon>
    </lineage>
</organism>
<feature type="transmembrane region" description="Helical" evidence="6">
    <location>
        <begin position="100"/>
        <end position="118"/>
    </location>
</feature>
<dbReference type="GO" id="GO:0005886">
    <property type="term" value="C:plasma membrane"/>
    <property type="evidence" value="ECO:0007669"/>
    <property type="project" value="InterPro"/>
</dbReference>
<sequence length="177" mass="20026">MGAYLGARQAGLKLLSVADALAPAVLLAQAIGRWGNYFNQELFGKPTDLPWAIQIDSPNPAIPSGWLTEQTFHPTFFYEFLWSVAGVVILVLLERRLNLRWGRMFAAYLIYYSVGRFWIEDLRIDPSEVLLGLRTNQWSAVFGVMIGIGIIIWSRKRHPGVEESVYTAKREPEAEKA</sequence>
<feature type="transmembrane region" description="Helical" evidence="6">
    <location>
        <begin position="12"/>
        <end position="32"/>
    </location>
</feature>
<accession>A0A6J6B013</accession>
<keyword evidence="2" id="KW-0808">Transferase</keyword>
<dbReference type="PANTHER" id="PTHR30589">
    <property type="entry name" value="PROLIPOPROTEIN DIACYLGLYCERYL TRANSFERASE"/>
    <property type="match status" value="1"/>
</dbReference>
<dbReference type="AlphaFoldDB" id="A0A6J6B013"/>
<evidence type="ECO:0000256" key="6">
    <source>
        <dbReference type="SAM" id="Phobius"/>
    </source>
</evidence>
<gene>
    <name evidence="7" type="ORF">UFOPK1410_00162</name>
</gene>
<protein>
    <submittedName>
        <fullName evidence="7">Unannotated protein</fullName>
    </submittedName>
</protein>
<evidence type="ECO:0000256" key="4">
    <source>
        <dbReference type="ARBA" id="ARBA00022989"/>
    </source>
</evidence>
<dbReference type="EMBL" id="CAEZSH010000009">
    <property type="protein sequence ID" value="CAB4532066.1"/>
    <property type="molecule type" value="Genomic_DNA"/>
</dbReference>
<reference evidence="7" key="1">
    <citation type="submission" date="2020-05" db="EMBL/GenBank/DDBJ databases">
        <authorList>
            <person name="Chiriac C."/>
            <person name="Salcher M."/>
            <person name="Ghai R."/>
            <person name="Kavagutti S V."/>
        </authorList>
    </citation>
    <scope>NUCLEOTIDE SEQUENCE</scope>
</reference>
<keyword evidence="3 6" id="KW-0812">Transmembrane</keyword>
<evidence type="ECO:0000313" key="7">
    <source>
        <dbReference type="EMBL" id="CAB4532066.1"/>
    </source>
</evidence>
<keyword evidence="4 6" id="KW-1133">Transmembrane helix</keyword>
<keyword evidence="1" id="KW-1003">Cell membrane</keyword>
<evidence type="ECO:0000256" key="2">
    <source>
        <dbReference type="ARBA" id="ARBA00022679"/>
    </source>
</evidence>
<keyword evidence="5 6" id="KW-0472">Membrane</keyword>
<feature type="transmembrane region" description="Helical" evidence="6">
    <location>
        <begin position="76"/>
        <end position="93"/>
    </location>
</feature>
<proteinExistence type="predicted"/>
<name>A0A6J6B013_9ZZZZ</name>
<dbReference type="PROSITE" id="PS01311">
    <property type="entry name" value="LGT"/>
    <property type="match status" value="1"/>
</dbReference>
<dbReference type="Pfam" id="PF01790">
    <property type="entry name" value="LGT"/>
    <property type="match status" value="1"/>
</dbReference>
<dbReference type="InterPro" id="IPR001640">
    <property type="entry name" value="Lgt"/>
</dbReference>
<evidence type="ECO:0000256" key="3">
    <source>
        <dbReference type="ARBA" id="ARBA00022692"/>
    </source>
</evidence>
<feature type="transmembrane region" description="Helical" evidence="6">
    <location>
        <begin position="138"/>
        <end position="154"/>
    </location>
</feature>
<dbReference type="PANTHER" id="PTHR30589:SF0">
    <property type="entry name" value="PHOSPHATIDYLGLYCEROL--PROLIPOPROTEIN DIACYLGLYCERYL TRANSFERASE"/>
    <property type="match status" value="1"/>
</dbReference>